<name>A0A0N4VVJ2_HAEPC</name>
<organism evidence="1">
    <name type="scientific">Haemonchus placei</name>
    <name type="common">Barber's pole worm</name>
    <dbReference type="NCBI Taxonomy" id="6290"/>
    <lineage>
        <taxon>Eukaryota</taxon>
        <taxon>Metazoa</taxon>
        <taxon>Ecdysozoa</taxon>
        <taxon>Nematoda</taxon>
        <taxon>Chromadorea</taxon>
        <taxon>Rhabditida</taxon>
        <taxon>Rhabditina</taxon>
        <taxon>Rhabditomorpha</taxon>
        <taxon>Strongyloidea</taxon>
        <taxon>Trichostrongylidae</taxon>
        <taxon>Haemonchus</taxon>
    </lineage>
</organism>
<dbReference type="WBParaSite" id="HPLM_0000131201-mRNA-1">
    <property type="protein sequence ID" value="HPLM_0000131201-mRNA-1"/>
    <property type="gene ID" value="HPLM_0000131201"/>
</dbReference>
<reference evidence="1" key="1">
    <citation type="submission" date="2017-02" db="UniProtKB">
        <authorList>
            <consortium name="WormBaseParasite"/>
        </authorList>
    </citation>
    <scope>IDENTIFICATION</scope>
</reference>
<accession>A0A0N4VVJ2</accession>
<sequence length="88" mass="9172">LPKCTVSNLDIISLSAYRSSGVGCQDVGKISFFSCSCTLTSAIFLPAGSLPLRSFGSSHTAFCSLIIAVVLDDSVSSPNKRRAAAEVK</sequence>
<protein>
    <submittedName>
        <fullName evidence="1">Ovule protein</fullName>
    </submittedName>
</protein>
<proteinExistence type="predicted"/>
<evidence type="ECO:0000313" key="1">
    <source>
        <dbReference type="WBParaSite" id="HPLM_0000131201-mRNA-1"/>
    </source>
</evidence>
<dbReference type="AlphaFoldDB" id="A0A0N4VVJ2"/>